<feature type="transmembrane region" description="Helical" evidence="4">
    <location>
        <begin position="280"/>
        <end position="304"/>
    </location>
</feature>
<dbReference type="GO" id="GO:0022857">
    <property type="term" value="F:transmembrane transporter activity"/>
    <property type="evidence" value="ECO:0007669"/>
    <property type="project" value="InterPro"/>
</dbReference>
<dbReference type="InterPro" id="IPR050327">
    <property type="entry name" value="Proton-linked_MCT"/>
</dbReference>
<dbReference type="RefSeq" id="XP_007750251.1">
    <property type="nucleotide sequence ID" value="XM_007752061.1"/>
</dbReference>
<feature type="region of interest" description="Disordered" evidence="3">
    <location>
        <begin position="1"/>
        <end position="24"/>
    </location>
</feature>
<dbReference type="eggNOG" id="KOG2504">
    <property type="taxonomic scope" value="Eukaryota"/>
</dbReference>
<dbReference type="InterPro" id="IPR036259">
    <property type="entry name" value="MFS_trans_sf"/>
</dbReference>
<keyword evidence="4" id="KW-1133">Transmembrane helix</keyword>
<evidence type="ECO:0000313" key="5">
    <source>
        <dbReference type="EMBL" id="EXJ63440.1"/>
    </source>
</evidence>
<evidence type="ECO:0000256" key="4">
    <source>
        <dbReference type="SAM" id="Phobius"/>
    </source>
</evidence>
<dbReference type="OrthoDB" id="6499973at2759"/>
<organism evidence="5 6">
    <name type="scientific">Cladophialophora psammophila CBS 110553</name>
    <dbReference type="NCBI Taxonomy" id="1182543"/>
    <lineage>
        <taxon>Eukaryota</taxon>
        <taxon>Fungi</taxon>
        <taxon>Dikarya</taxon>
        <taxon>Ascomycota</taxon>
        <taxon>Pezizomycotina</taxon>
        <taxon>Eurotiomycetes</taxon>
        <taxon>Chaetothyriomycetidae</taxon>
        <taxon>Chaetothyriales</taxon>
        <taxon>Herpotrichiellaceae</taxon>
        <taxon>Cladophialophora</taxon>
    </lineage>
</organism>
<evidence type="ECO:0000256" key="3">
    <source>
        <dbReference type="SAM" id="MobiDB-lite"/>
    </source>
</evidence>
<gene>
    <name evidence="5" type="ORF">A1O5_11489</name>
</gene>
<dbReference type="AlphaFoldDB" id="W9WEM6"/>
<feature type="transmembrane region" description="Helical" evidence="4">
    <location>
        <begin position="345"/>
        <end position="365"/>
    </location>
</feature>
<reference evidence="5 6" key="1">
    <citation type="submission" date="2013-03" db="EMBL/GenBank/DDBJ databases">
        <title>The Genome Sequence of Cladophialophora psammophila CBS 110553.</title>
        <authorList>
            <consortium name="The Broad Institute Genomics Platform"/>
            <person name="Cuomo C."/>
            <person name="de Hoog S."/>
            <person name="Gorbushina A."/>
            <person name="Walker B."/>
            <person name="Young S.K."/>
            <person name="Zeng Q."/>
            <person name="Gargeya S."/>
            <person name="Fitzgerald M."/>
            <person name="Haas B."/>
            <person name="Abouelleil A."/>
            <person name="Allen A.W."/>
            <person name="Alvarado L."/>
            <person name="Arachchi H.M."/>
            <person name="Berlin A.M."/>
            <person name="Chapman S.B."/>
            <person name="Gainer-Dewar J."/>
            <person name="Goldberg J."/>
            <person name="Griggs A."/>
            <person name="Gujja S."/>
            <person name="Hansen M."/>
            <person name="Howarth C."/>
            <person name="Imamovic A."/>
            <person name="Ireland A."/>
            <person name="Larimer J."/>
            <person name="McCowan C."/>
            <person name="Murphy C."/>
            <person name="Pearson M."/>
            <person name="Poon T.W."/>
            <person name="Priest M."/>
            <person name="Roberts A."/>
            <person name="Saif S."/>
            <person name="Shea T."/>
            <person name="Sisk P."/>
            <person name="Sykes S."/>
            <person name="Wortman J."/>
            <person name="Nusbaum C."/>
            <person name="Birren B."/>
        </authorList>
    </citation>
    <scope>NUCLEOTIDE SEQUENCE [LARGE SCALE GENOMIC DNA]</scope>
    <source>
        <strain evidence="5 6">CBS 110553</strain>
    </source>
</reference>
<protein>
    <recommendedName>
        <fullName evidence="7">Major facilitator superfamily (MFS) profile domain-containing protein</fullName>
    </recommendedName>
</protein>
<feature type="transmembrane region" description="Helical" evidence="4">
    <location>
        <begin position="316"/>
        <end position="333"/>
    </location>
</feature>
<feature type="transmembrane region" description="Helical" evidence="4">
    <location>
        <begin position="237"/>
        <end position="259"/>
    </location>
</feature>
<dbReference type="InterPro" id="IPR011701">
    <property type="entry name" value="MFS"/>
</dbReference>
<dbReference type="Proteomes" id="UP000019471">
    <property type="component" value="Unassembled WGS sequence"/>
</dbReference>
<dbReference type="Gene3D" id="1.20.1250.20">
    <property type="entry name" value="MFS general substrate transporter like domains"/>
    <property type="match status" value="2"/>
</dbReference>
<feature type="transmembrane region" description="Helical" evidence="4">
    <location>
        <begin position="435"/>
        <end position="457"/>
    </location>
</feature>
<feature type="transmembrane region" description="Helical" evidence="4">
    <location>
        <begin position="170"/>
        <end position="193"/>
    </location>
</feature>
<feature type="transmembrane region" description="Helical" evidence="4">
    <location>
        <begin position="205"/>
        <end position="225"/>
    </location>
</feature>
<name>W9WEM6_9EURO</name>
<keyword evidence="4" id="KW-0812">Transmembrane</keyword>
<dbReference type="PANTHER" id="PTHR11360">
    <property type="entry name" value="MONOCARBOXYLATE TRANSPORTER"/>
    <property type="match status" value="1"/>
</dbReference>
<dbReference type="SUPFAM" id="SSF103473">
    <property type="entry name" value="MFS general substrate transporter"/>
    <property type="match status" value="1"/>
</dbReference>
<sequence>MDTLLDPPDLEAAPGRDGHNISQTAWNRNVLRMEDEKHEQKGKASDKASLGTQQLEASPANVPLLQAPEVLPPPDGGFMAWLHVVLSHCVFFNTWGVTNSFGVFQQYYEQSLDHPPSDISWIGSVQVFLLFFVGVYAGRATDAGFFRHVFLSGVLLQLLGTFLTSLCTEYWEIFLAQAICVGLGHGFVFSPAMSVLSSYFSTKRALAVGLAAVGGATGGIVYPAVANQLLYHSDIGFPWTIRIVGFIMLGTHVPSLLFFRPRLPPRKAGKLIEWAALRELPYTTFAAAFFFNFWGLYFVFFYLGTFARDKLGVTDSINLVVALNGVGVIGRFLPNLVGVYCTGTLNILLPFTFTAALLVYCWIAVSSVKALWVFTAIYGIVAAGTQSLCLATATVMVTDLRKVGTQVGMVLTIVSFATLTGPAIQGALIQRDQGGYLYAQIFSATSILIGAVLAVAARISKVGYNLKVKI</sequence>
<evidence type="ECO:0000256" key="1">
    <source>
        <dbReference type="ARBA" id="ARBA00004141"/>
    </source>
</evidence>
<feature type="transmembrane region" description="Helical" evidence="4">
    <location>
        <begin position="119"/>
        <end position="138"/>
    </location>
</feature>
<keyword evidence="4" id="KW-0472">Membrane</keyword>
<comment type="similarity">
    <text evidence="2">Belongs to the major facilitator superfamily. Monocarboxylate porter (TC 2.A.1.13) family.</text>
</comment>
<feature type="transmembrane region" description="Helical" evidence="4">
    <location>
        <begin position="371"/>
        <end position="397"/>
    </location>
</feature>
<proteinExistence type="inferred from homology"/>
<feature type="transmembrane region" description="Helical" evidence="4">
    <location>
        <begin position="145"/>
        <end position="164"/>
    </location>
</feature>
<evidence type="ECO:0000313" key="6">
    <source>
        <dbReference type="Proteomes" id="UP000019471"/>
    </source>
</evidence>
<accession>W9WEM6</accession>
<dbReference type="GeneID" id="19196178"/>
<comment type="caution">
    <text evidence="5">The sequence shown here is derived from an EMBL/GenBank/DDBJ whole genome shotgun (WGS) entry which is preliminary data.</text>
</comment>
<dbReference type="HOGENOM" id="CLU_001265_1_1_1"/>
<dbReference type="EMBL" id="AMGX01000026">
    <property type="protein sequence ID" value="EXJ63440.1"/>
    <property type="molecule type" value="Genomic_DNA"/>
</dbReference>
<keyword evidence="6" id="KW-1185">Reference proteome</keyword>
<dbReference type="GO" id="GO:0016020">
    <property type="term" value="C:membrane"/>
    <property type="evidence" value="ECO:0007669"/>
    <property type="project" value="UniProtKB-SubCell"/>
</dbReference>
<evidence type="ECO:0008006" key="7">
    <source>
        <dbReference type="Google" id="ProtNLM"/>
    </source>
</evidence>
<evidence type="ECO:0000256" key="2">
    <source>
        <dbReference type="ARBA" id="ARBA00006727"/>
    </source>
</evidence>
<feature type="transmembrane region" description="Helical" evidence="4">
    <location>
        <begin position="409"/>
        <end position="429"/>
    </location>
</feature>
<dbReference type="PANTHER" id="PTHR11360:SF130">
    <property type="entry name" value="MAJOR FACILITATOR SUPERFAMILY (MFS) PROFILE DOMAIN-CONTAINING PROTEIN-RELATED"/>
    <property type="match status" value="1"/>
</dbReference>
<comment type="subcellular location">
    <subcellularLocation>
        <location evidence="1">Membrane</location>
        <topology evidence="1">Multi-pass membrane protein</topology>
    </subcellularLocation>
</comment>
<dbReference type="Pfam" id="PF07690">
    <property type="entry name" value="MFS_1"/>
    <property type="match status" value="1"/>
</dbReference>